<dbReference type="EMBL" id="PGCJ01000233">
    <property type="protein sequence ID" value="PLW36822.1"/>
    <property type="molecule type" value="Genomic_DNA"/>
</dbReference>
<accession>A0A2N5UGE1</accession>
<sequence>MDQIAPENLWEFATPDNPALANNPPKDQVKLNANDVIEYEGVGIVSTTDVANKKQLRAINMARSICAMVAFGANQRHTAFQLTNSLVFLVCGVTKRVNSYLNYLGLCSSQKTAHLALKSLGREAE</sequence>
<evidence type="ECO:0000313" key="2">
    <source>
        <dbReference type="Proteomes" id="UP000235388"/>
    </source>
</evidence>
<keyword evidence="2" id="KW-1185">Reference proteome</keyword>
<protein>
    <submittedName>
        <fullName evidence="1">Uncharacterized protein</fullName>
    </submittedName>
</protein>
<dbReference type="Proteomes" id="UP000235388">
    <property type="component" value="Unassembled WGS sequence"/>
</dbReference>
<evidence type="ECO:0000313" key="1">
    <source>
        <dbReference type="EMBL" id="PLW36822.1"/>
    </source>
</evidence>
<proteinExistence type="predicted"/>
<dbReference type="STRING" id="200324.A0A2N5UGE1"/>
<reference evidence="1 2" key="1">
    <citation type="submission" date="2017-11" db="EMBL/GenBank/DDBJ databases">
        <title>De novo assembly and phasing of dikaryotic genomes from two isolates of Puccinia coronata f. sp. avenae, the causal agent of oat crown rust.</title>
        <authorList>
            <person name="Miller M.E."/>
            <person name="Zhang Y."/>
            <person name="Omidvar V."/>
            <person name="Sperschneider J."/>
            <person name="Schwessinger B."/>
            <person name="Raley C."/>
            <person name="Palmer J.M."/>
            <person name="Garnica D."/>
            <person name="Upadhyaya N."/>
            <person name="Rathjen J."/>
            <person name="Taylor J.M."/>
            <person name="Park R.F."/>
            <person name="Dodds P.N."/>
            <person name="Hirsch C.D."/>
            <person name="Kianian S.F."/>
            <person name="Figueroa M."/>
        </authorList>
    </citation>
    <scope>NUCLEOTIDE SEQUENCE [LARGE SCALE GENOMIC DNA]</scope>
    <source>
        <strain evidence="1">12NC29</strain>
    </source>
</reference>
<comment type="caution">
    <text evidence="1">The sequence shown here is derived from an EMBL/GenBank/DDBJ whole genome shotgun (WGS) entry which is preliminary data.</text>
</comment>
<dbReference type="AlphaFoldDB" id="A0A2N5UGE1"/>
<organism evidence="1 2">
    <name type="scientific">Puccinia coronata f. sp. avenae</name>
    <dbReference type="NCBI Taxonomy" id="200324"/>
    <lineage>
        <taxon>Eukaryota</taxon>
        <taxon>Fungi</taxon>
        <taxon>Dikarya</taxon>
        <taxon>Basidiomycota</taxon>
        <taxon>Pucciniomycotina</taxon>
        <taxon>Pucciniomycetes</taxon>
        <taxon>Pucciniales</taxon>
        <taxon>Pucciniaceae</taxon>
        <taxon>Puccinia</taxon>
    </lineage>
</organism>
<gene>
    <name evidence="1" type="ORF">PCANC_13938</name>
</gene>
<name>A0A2N5UGE1_9BASI</name>